<dbReference type="AlphaFoldDB" id="Q2LVT5"/>
<dbReference type="Proteomes" id="UP000001933">
    <property type="component" value="Chromosome"/>
</dbReference>
<dbReference type="InterPro" id="IPR050445">
    <property type="entry name" value="Bact_polysacc_biosynth/exp"/>
</dbReference>
<evidence type="ECO:0000313" key="5">
    <source>
        <dbReference type="Proteomes" id="UP000001933"/>
    </source>
</evidence>
<dbReference type="PANTHER" id="PTHR32309">
    <property type="entry name" value="TYROSINE-PROTEIN KINASE"/>
    <property type="match status" value="1"/>
</dbReference>
<dbReference type="Gene3D" id="1.10.287.1490">
    <property type="match status" value="1"/>
</dbReference>
<reference evidence="4 5" key="1">
    <citation type="journal article" date="2007" name="Proc. Natl. Acad. Sci. U.S.A.">
        <title>The genome of Syntrophus aciditrophicus: life at the thermodynamic limit of microbial growth.</title>
        <authorList>
            <person name="McInerney M.J."/>
            <person name="Rohlin L."/>
            <person name="Mouttaki H."/>
            <person name="Kim U."/>
            <person name="Krupp R.S."/>
            <person name="Rios-Hernandez L."/>
            <person name="Sieber J."/>
            <person name="Struchtemeyer C.G."/>
            <person name="Bhattacharyya A."/>
            <person name="Campbell J.W."/>
            <person name="Gunsalus R.P."/>
        </authorList>
    </citation>
    <scope>NUCLEOTIDE SEQUENCE [LARGE SCALE GENOMIC DNA]</scope>
    <source>
        <strain evidence="4 5">SB</strain>
    </source>
</reference>
<name>Q2LVT5_SYNAS</name>
<keyword evidence="3" id="KW-0472">Membrane</keyword>
<feature type="coiled-coil region" evidence="1">
    <location>
        <begin position="300"/>
        <end position="357"/>
    </location>
</feature>
<dbReference type="GO" id="GO:0005886">
    <property type="term" value="C:plasma membrane"/>
    <property type="evidence" value="ECO:0007669"/>
    <property type="project" value="TreeGrafter"/>
</dbReference>
<dbReference type="OrthoDB" id="9795292at2"/>
<feature type="coiled-coil region" evidence="1">
    <location>
        <begin position="185"/>
        <end position="248"/>
    </location>
</feature>
<dbReference type="InParanoid" id="Q2LVT5"/>
<evidence type="ECO:0000256" key="3">
    <source>
        <dbReference type="SAM" id="Phobius"/>
    </source>
</evidence>
<keyword evidence="1" id="KW-0175">Coiled coil</keyword>
<dbReference type="PANTHER" id="PTHR32309:SF13">
    <property type="entry name" value="FERRIC ENTEROBACTIN TRANSPORT PROTEIN FEPE"/>
    <property type="match status" value="1"/>
</dbReference>
<dbReference type="STRING" id="56780.SYN_00780"/>
<proteinExistence type="predicted"/>
<feature type="compositionally biased region" description="Polar residues" evidence="2">
    <location>
        <begin position="504"/>
        <end position="514"/>
    </location>
</feature>
<accession>Q2LVT5</accession>
<keyword evidence="3" id="KW-1133">Transmembrane helix</keyword>
<evidence type="ECO:0000256" key="2">
    <source>
        <dbReference type="SAM" id="MobiDB-lite"/>
    </source>
</evidence>
<dbReference type="KEGG" id="sat:SYN_00780"/>
<evidence type="ECO:0000313" key="4">
    <source>
        <dbReference type="EMBL" id="ABC78193.1"/>
    </source>
</evidence>
<organism evidence="4 5">
    <name type="scientific">Syntrophus aciditrophicus (strain SB)</name>
    <dbReference type="NCBI Taxonomy" id="56780"/>
    <lineage>
        <taxon>Bacteria</taxon>
        <taxon>Pseudomonadati</taxon>
        <taxon>Thermodesulfobacteriota</taxon>
        <taxon>Syntrophia</taxon>
        <taxon>Syntrophales</taxon>
        <taxon>Syntrophaceae</taxon>
        <taxon>Syntrophus</taxon>
    </lineage>
</organism>
<dbReference type="GO" id="GO:0004713">
    <property type="term" value="F:protein tyrosine kinase activity"/>
    <property type="evidence" value="ECO:0007669"/>
    <property type="project" value="TreeGrafter"/>
</dbReference>
<protein>
    <submittedName>
        <fullName evidence="4">Chain length determinant protein, Wzz-like protein</fullName>
    </submittedName>
</protein>
<keyword evidence="5" id="KW-1185">Reference proteome</keyword>
<keyword evidence="3" id="KW-0812">Transmembrane</keyword>
<feature type="transmembrane region" description="Helical" evidence="3">
    <location>
        <begin position="21"/>
        <end position="39"/>
    </location>
</feature>
<feature type="region of interest" description="Disordered" evidence="2">
    <location>
        <begin position="495"/>
        <end position="514"/>
    </location>
</feature>
<gene>
    <name evidence="4" type="ORF">SYN_00780</name>
</gene>
<dbReference type="RefSeq" id="WP_011418212.1">
    <property type="nucleotide sequence ID" value="NC_007759.1"/>
</dbReference>
<feature type="coiled-coil region" evidence="1">
    <location>
        <begin position="382"/>
        <end position="409"/>
    </location>
</feature>
<dbReference type="eggNOG" id="COG3206">
    <property type="taxonomic scope" value="Bacteria"/>
</dbReference>
<evidence type="ECO:0000256" key="1">
    <source>
        <dbReference type="SAM" id="Coils"/>
    </source>
</evidence>
<dbReference type="EMBL" id="CP000252">
    <property type="protein sequence ID" value="ABC78193.1"/>
    <property type="molecule type" value="Genomic_DNA"/>
</dbReference>
<sequence length="514" mass="58174">MEKQKDFKEIVQLFKRRKKTFLVAFFSILSLAILVAYILPPVYVSKSTILIEAQQIPNEYVRTSGSSYVEERLSTITQQILSSSKLMEIINQFNLYPDSRNKSSIEEISEKMRNDIKLETISTFDLSKNTPGMSNSSRSRETTVAFRLAYEGSDPVTVQKVADGLASLYLKENIRTRSERATVTADFLDSQLAEVKKQMDDAADKLSALKSAHMGELPEQNVSVTQAIDRLSRDLDQINAQLRAAQQRKAYLIGQLASVEQYIPDRSPRETEMHPDERLDSLRNELINRQTTFTDKHPDIIRLKREIRELEKQLADARKTGSGTDIRPGKKIVNPAYTNLKTQIETATMEISSLQQQGGQVRSQLNSYQSKLYRAPMIEGDYNRLRTDYENARNKYNDLMNKLMEAKVTQGMEKAQHAERFTIIEPASFPEKPDRPNRLKIILTGLFLSLFGGIVLVAAQESLDQSIKTVDDLTRVAKSPVLSVIPFITNRKQISRSSKKGTPLNPQASAKGTT</sequence>
<dbReference type="HOGENOM" id="CLU_009912_5_0_7"/>